<dbReference type="PANTHER" id="PTHR15549">
    <property type="entry name" value="PAIRED IMMUNOGLOBULIN-LIKE TYPE 2 RECEPTOR"/>
    <property type="match status" value="1"/>
</dbReference>
<name>A0ABR2HR93_9PEZI</name>
<feature type="transmembrane region" description="Helical" evidence="6">
    <location>
        <begin position="398"/>
        <end position="420"/>
    </location>
</feature>
<comment type="subcellular location">
    <subcellularLocation>
        <location evidence="1">Membrane</location>
        <topology evidence="1">Single-pass membrane protein</topology>
    </subcellularLocation>
</comment>
<evidence type="ECO:0000313" key="8">
    <source>
        <dbReference type="EMBL" id="KAK8851598.1"/>
    </source>
</evidence>
<proteinExistence type="predicted"/>
<comment type="caution">
    <text evidence="8">The sequence shown here is derived from an EMBL/GenBank/DDBJ whole genome shotgun (WGS) entry which is preliminary data.</text>
</comment>
<feature type="region of interest" description="Disordered" evidence="5">
    <location>
        <begin position="431"/>
        <end position="508"/>
    </location>
</feature>
<feature type="compositionally biased region" description="Low complexity" evidence="5">
    <location>
        <begin position="443"/>
        <end position="462"/>
    </location>
</feature>
<keyword evidence="9" id="KW-1185">Reference proteome</keyword>
<feature type="signal peptide" evidence="7">
    <location>
        <begin position="1"/>
        <end position="25"/>
    </location>
</feature>
<feature type="region of interest" description="Disordered" evidence="5">
    <location>
        <begin position="367"/>
        <end position="388"/>
    </location>
</feature>
<evidence type="ECO:0000313" key="9">
    <source>
        <dbReference type="Proteomes" id="UP001390339"/>
    </source>
</evidence>
<evidence type="ECO:0000256" key="4">
    <source>
        <dbReference type="ARBA" id="ARBA00023136"/>
    </source>
</evidence>
<feature type="compositionally biased region" description="Low complexity" evidence="5">
    <location>
        <begin position="470"/>
        <end position="488"/>
    </location>
</feature>
<keyword evidence="4 6" id="KW-0472">Membrane</keyword>
<protein>
    <submittedName>
        <fullName evidence="8">Protein crumbs 3</fullName>
    </submittedName>
</protein>
<keyword evidence="7" id="KW-0732">Signal</keyword>
<reference evidence="8 9" key="1">
    <citation type="journal article" date="2024" name="IMA Fungus">
        <title>Apiospora arundinis, a panoply of carbohydrate-active enzymes and secondary metabolites.</title>
        <authorList>
            <person name="Sorensen T."/>
            <person name="Petersen C."/>
            <person name="Muurmann A.T."/>
            <person name="Christiansen J.V."/>
            <person name="Brundto M.L."/>
            <person name="Overgaard C.K."/>
            <person name="Boysen A.T."/>
            <person name="Wollenberg R.D."/>
            <person name="Larsen T.O."/>
            <person name="Sorensen J.L."/>
            <person name="Nielsen K.L."/>
            <person name="Sondergaard T.E."/>
        </authorList>
    </citation>
    <scope>NUCLEOTIDE SEQUENCE [LARGE SCALE GENOMIC DNA]</scope>
    <source>
        <strain evidence="8 9">AAU 773</strain>
    </source>
</reference>
<feature type="compositionally biased region" description="Low complexity" evidence="5">
    <location>
        <begin position="372"/>
        <end position="388"/>
    </location>
</feature>
<keyword evidence="2 6" id="KW-0812">Transmembrane</keyword>
<evidence type="ECO:0000256" key="1">
    <source>
        <dbReference type="ARBA" id="ARBA00004167"/>
    </source>
</evidence>
<evidence type="ECO:0000256" key="2">
    <source>
        <dbReference type="ARBA" id="ARBA00022692"/>
    </source>
</evidence>
<evidence type="ECO:0000256" key="7">
    <source>
        <dbReference type="SAM" id="SignalP"/>
    </source>
</evidence>
<feature type="chain" id="PRO_5047325153" evidence="7">
    <location>
        <begin position="26"/>
        <end position="539"/>
    </location>
</feature>
<dbReference type="InterPro" id="IPR051694">
    <property type="entry name" value="Immunoregulatory_rcpt-like"/>
</dbReference>
<keyword evidence="3 6" id="KW-1133">Transmembrane helix</keyword>
<dbReference type="PANTHER" id="PTHR15549:SF30">
    <property type="entry name" value="MID2 DOMAIN-CONTAINING PROTEIN"/>
    <property type="match status" value="1"/>
</dbReference>
<evidence type="ECO:0000256" key="3">
    <source>
        <dbReference type="ARBA" id="ARBA00022989"/>
    </source>
</evidence>
<dbReference type="EMBL" id="JAPCWZ010000009">
    <property type="protein sequence ID" value="KAK8851598.1"/>
    <property type="molecule type" value="Genomic_DNA"/>
</dbReference>
<evidence type="ECO:0000256" key="6">
    <source>
        <dbReference type="SAM" id="Phobius"/>
    </source>
</evidence>
<organism evidence="8 9">
    <name type="scientific">Apiospora arundinis</name>
    <dbReference type="NCBI Taxonomy" id="335852"/>
    <lineage>
        <taxon>Eukaryota</taxon>
        <taxon>Fungi</taxon>
        <taxon>Dikarya</taxon>
        <taxon>Ascomycota</taxon>
        <taxon>Pezizomycotina</taxon>
        <taxon>Sordariomycetes</taxon>
        <taxon>Xylariomycetidae</taxon>
        <taxon>Amphisphaeriales</taxon>
        <taxon>Apiosporaceae</taxon>
        <taxon>Apiospora</taxon>
    </lineage>
</organism>
<sequence length="539" mass="58203">MGAPNIRSWSRALLPLSLLASQVSAGAIAAWWTDRMGATMLMQDDDTGLIRYSLCNSNSTPVLPEDKSITLPLFEPKPKKGSPLAGVGWFDNTQTQASIWFQDENDDIINSNLHCDMNTGYWSHGGSYTVSGGAKTPSPNTTLSAVVLGATQGYRVFYRDTANHLHWIGYLPGASGWNDYGSVSNDEIKTNAIGSAFTEGNNITVITPKNNENMEVSRLNDDKSWHISTFPRPLNSTSATNATNATDFQLNTKTTPNYTLPAWDGQPSTLGVHIDSKFMRSVFYIGTDNELYQVSDAKDNWALLARQDAKAWPKADNPKAQLAVASNFGSNELRLYYVSGGQVVEVNGDGRKWQAAKVLPNYNKSLQVGTPAGNSSSSSSSDSAANGGNSGLSTGAKVGVGIGVALGALAVGGAFTALWCMRKRQKRADGAESAALANNQQNPGSPTTGYSQSGYGYPQQQQPGGGAWPGQDYGAQQHQQQQNWGAAGVHNKPHEKVQAPGELDSPPIYEMNNQQQYFEMADSRPRHEMMGEGHYQEMR</sequence>
<dbReference type="Gene3D" id="2.120.10.70">
    <property type="entry name" value="Fucose-specific lectin"/>
    <property type="match status" value="2"/>
</dbReference>
<dbReference type="SUPFAM" id="SSF89372">
    <property type="entry name" value="Fucose-specific lectin"/>
    <property type="match status" value="1"/>
</dbReference>
<evidence type="ECO:0000256" key="5">
    <source>
        <dbReference type="SAM" id="MobiDB-lite"/>
    </source>
</evidence>
<dbReference type="Proteomes" id="UP001390339">
    <property type="component" value="Unassembled WGS sequence"/>
</dbReference>
<gene>
    <name evidence="8" type="ORF">PGQ11_014077</name>
</gene>
<accession>A0ABR2HR93</accession>